<dbReference type="Pfam" id="PF06467">
    <property type="entry name" value="zf-FCS"/>
    <property type="match status" value="1"/>
</dbReference>
<keyword evidence="4" id="KW-0862">Zinc</keyword>
<evidence type="ECO:0000256" key="7">
    <source>
        <dbReference type="SAM" id="MobiDB-lite"/>
    </source>
</evidence>
<feature type="compositionally biased region" description="Polar residues" evidence="7">
    <location>
        <begin position="319"/>
        <end position="340"/>
    </location>
</feature>
<feature type="compositionally biased region" description="Low complexity" evidence="7">
    <location>
        <begin position="417"/>
        <end position="433"/>
    </location>
</feature>
<evidence type="ECO:0000259" key="8">
    <source>
        <dbReference type="Pfam" id="PF06467"/>
    </source>
</evidence>
<name>A0ABM1CAF0_CERSS</name>
<accession>A0ABM1CAF0</accession>
<evidence type="ECO:0000313" key="10">
    <source>
        <dbReference type="RefSeq" id="XP_014636531.1"/>
    </source>
</evidence>
<evidence type="ECO:0000313" key="9">
    <source>
        <dbReference type="Proteomes" id="UP000694910"/>
    </source>
</evidence>
<proteinExistence type="inferred from homology"/>
<evidence type="ECO:0000256" key="1">
    <source>
        <dbReference type="ARBA" id="ARBA00022723"/>
    </source>
</evidence>
<feature type="region of interest" description="Disordered" evidence="7">
    <location>
        <begin position="413"/>
        <end position="484"/>
    </location>
</feature>
<feature type="compositionally biased region" description="Pro residues" evidence="7">
    <location>
        <begin position="637"/>
        <end position="654"/>
    </location>
</feature>
<dbReference type="RefSeq" id="XP_014636531.1">
    <property type="nucleotide sequence ID" value="XM_014781045.1"/>
</dbReference>
<reference evidence="10" key="1">
    <citation type="submission" date="2025-08" db="UniProtKB">
        <authorList>
            <consortium name="RefSeq"/>
        </authorList>
    </citation>
    <scope>IDENTIFICATION</scope>
</reference>
<evidence type="ECO:0000256" key="3">
    <source>
        <dbReference type="ARBA" id="ARBA00022771"/>
    </source>
</evidence>
<feature type="region of interest" description="Disordered" evidence="7">
    <location>
        <begin position="307"/>
        <end position="340"/>
    </location>
</feature>
<dbReference type="Pfam" id="PF15279">
    <property type="entry name" value="SOBP"/>
    <property type="match status" value="1"/>
</dbReference>
<gene>
    <name evidence="10" type="primary">LOC101389859</name>
</gene>
<feature type="region of interest" description="Disordered" evidence="7">
    <location>
        <begin position="1"/>
        <end position="25"/>
    </location>
</feature>
<keyword evidence="9" id="KW-1185">Reference proteome</keyword>
<keyword evidence="2" id="KW-0677">Repeat</keyword>
<dbReference type="InterPro" id="IPR026092">
    <property type="entry name" value="RAI2/SOBP"/>
</dbReference>
<feature type="region of interest" description="Disordered" evidence="7">
    <location>
        <begin position="550"/>
        <end position="671"/>
    </location>
</feature>
<keyword evidence="1" id="KW-0479">Metal-binding</keyword>
<protein>
    <submittedName>
        <fullName evidence="10">Sine oculis-binding protein homolog</fullName>
    </submittedName>
</protein>
<evidence type="ECO:0000256" key="2">
    <source>
        <dbReference type="ARBA" id="ARBA00022737"/>
    </source>
</evidence>
<feature type="domain" description="MYM-type" evidence="8">
    <location>
        <begin position="147"/>
        <end position="180"/>
    </location>
</feature>
<evidence type="ECO:0000256" key="4">
    <source>
        <dbReference type="ARBA" id="ARBA00022833"/>
    </source>
</evidence>
<dbReference type="PANTHER" id="PTHR23186">
    <property type="entry name" value="RETINOIC ACID-INDUCED PROTEIN 2"/>
    <property type="match status" value="1"/>
</dbReference>
<dbReference type="PANTHER" id="PTHR23186:SF2">
    <property type="entry name" value="SINE OCULIS-BINDING PROTEIN HOMOLOG"/>
    <property type="match status" value="1"/>
</dbReference>
<feature type="compositionally biased region" description="Basic and acidic residues" evidence="7">
    <location>
        <begin position="1"/>
        <end position="14"/>
    </location>
</feature>
<feature type="compositionally biased region" description="Pro residues" evidence="7">
    <location>
        <begin position="460"/>
        <end position="484"/>
    </location>
</feature>
<sequence>MAEMEKEGRPPENKRSRKPAHPVKREINEEMKNFAENTMNELLGWYGYDKVELKDGEDIEFRSYPTDGESRQHISVLKENSLPKPKLPEDSVISPYNISTGYSGLATGNGLSDSPAGSKDHGNVPIIVPLIPPPFIKPPAEDDVSNVQIMCAWCQKVGIKRYSLSMGSEVKSFCSEKCFAACRRAYFKRNKARDEDGHAENFPQQHYAKETPRLAFKNNCELLVCDWCKHIRHTKEYLDFGDGERRLQFCSAKCLNQYKMDIFYKETQANLPAGLCSTLHPPMENKAEGTGVQLLTPDSWNISLTDARRKAPSPVAAAGQSQGPGPSASTTVSPSDTANCSVTKIPTPVPKSMPISETPNIPPVSVQPPASIGPPLGVPPRSPPMVMTNRGPVPLPIFMEQQIMQQIRPPFIRGPPHHASNPNSPLSNPMLPGIGPPPGGPRNLGPASSPMHRPMLSPHLHPPSTPTMPGNPPGLLPPPPPGAPLPSLPFPPVSMMPNGPMPVPQMMNFGLPSLAPLVPPPTLLVPYPVIVPLPVPIPIPIPIPHVNDSKPPNGFSSNGENFIPSAPGDSSAAGGKPGGHSLSPRDSKQGSSKSADSPPGCSGQALSLAPAEHGRSEVVDLTRRAGSPPGAGGQLGFPPPEQPPPPPPPPPAPPKKLLSPEEPAVSELESVKENNCASNCHLDGEAAKKLMGEEALAGGDKSDPNLNNPADEDHAYALRMLPKTGCVIQPVPKPAEKTAMAPCIISSPMLSAGPEDLEPPLKRRCLRIRNQNK</sequence>
<evidence type="ECO:0000256" key="6">
    <source>
        <dbReference type="ARBA" id="ARBA00038096"/>
    </source>
</evidence>
<evidence type="ECO:0000256" key="5">
    <source>
        <dbReference type="ARBA" id="ARBA00037245"/>
    </source>
</evidence>
<feature type="compositionally biased region" description="Basic and acidic residues" evidence="7">
    <location>
        <begin position="612"/>
        <end position="623"/>
    </location>
</feature>
<dbReference type="GeneID" id="101389859"/>
<keyword evidence="3" id="KW-0863">Zinc-finger</keyword>
<comment type="function">
    <text evidence="5">Implicated in development of the cochlea.</text>
</comment>
<dbReference type="Proteomes" id="UP000694910">
    <property type="component" value="Unplaced"/>
</dbReference>
<organism evidence="9 10">
    <name type="scientific">Ceratotherium simum simum</name>
    <name type="common">Southern white rhinoceros</name>
    <dbReference type="NCBI Taxonomy" id="73337"/>
    <lineage>
        <taxon>Eukaryota</taxon>
        <taxon>Metazoa</taxon>
        <taxon>Chordata</taxon>
        <taxon>Craniata</taxon>
        <taxon>Vertebrata</taxon>
        <taxon>Euteleostomi</taxon>
        <taxon>Mammalia</taxon>
        <taxon>Eutheria</taxon>
        <taxon>Laurasiatheria</taxon>
        <taxon>Perissodactyla</taxon>
        <taxon>Rhinocerotidae</taxon>
        <taxon>Ceratotherium</taxon>
    </lineage>
</organism>
<dbReference type="InterPro" id="IPR010507">
    <property type="entry name" value="Znf_MYM"/>
</dbReference>
<comment type="similarity">
    <text evidence="6">Belongs to the SOBP family.</text>
</comment>